<evidence type="ECO:0000313" key="2">
    <source>
        <dbReference type="EMBL" id="MFC6871316.1"/>
    </source>
</evidence>
<dbReference type="GO" id="GO:0016787">
    <property type="term" value="F:hydrolase activity"/>
    <property type="evidence" value="ECO:0007669"/>
    <property type="project" value="UniProtKB-KW"/>
</dbReference>
<dbReference type="Proteomes" id="UP001596337">
    <property type="component" value="Unassembled WGS sequence"/>
</dbReference>
<feature type="domain" description="PET hydrolase/cutinase-like" evidence="1">
    <location>
        <begin position="45"/>
        <end position="187"/>
    </location>
</feature>
<evidence type="ECO:0000259" key="1">
    <source>
        <dbReference type="Pfam" id="PF12740"/>
    </source>
</evidence>
<gene>
    <name evidence="2" type="ORF">ACFQGD_29750</name>
</gene>
<dbReference type="SUPFAM" id="SSF53474">
    <property type="entry name" value="alpha/beta-Hydrolases"/>
    <property type="match status" value="1"/>
</dbReference>
<accession>A0ABW2C7I6</accession>
<protein>
    <submittedName>
        <fullName evidence="2">Alpha/beta hydrolase</fullName>
    </submittedName>
</protein>
<dbReference type="EMBL" id="JBHSXX010000001">
    <property type="protein sequence ID" value="MFC6871316.1"/>
    <property type="molecule type" value="Genomic_DNA"/>
</dbReference>
<dbReference type="InterPro" id="IPR041127">
    <property type="entry name" value="PET_hydrolase/cutinase-like"/>
</dbReference>
<proteinExistence type="predicted"/>
<keyword evidence="3" id="KW-1185">Reference proteome</keyword>
<keyword evidence="2" id="KW-0378">Hydrolase</keyword>
<dbReference type="PANTHER" id="PTHR33428:SF14">
    <property type="entry name" value="CARBOXYLESTERASE TYPE B DOMAIN-CONTAINING PROTEIN"/>
    <property type="match status" value="1"/>
</dbReference>
<name>A0ABW2C7I6_9PSEU</name>
<dbReference type="Gene3D" id="3.40.50.1820">
    <property type="entry name" value="alpha/beta hydrolase"/>
    <property type="match status" value="1"/>
</dbReference>
<organism evidence="2 3">
    <name type="scientific">Haloechinothrix salitolerans</name>
    <dbReference type="NCBI Taxonomy" id="926830"/>
    <lineage>
        <taxon>Bacteria</taxon>
        <taxon>Bacillati</taxon>
        <taxon>Actinomycetota</taxon>
        <taxon>Actinomycetes</taxon>
        <taxon>Pseudonocardiales</taxon>
        <taxon>Pseudonocardiaceae</taxon>
        <taxon>Haloechinothrix</taxon>
    </lineage>
</organism>
<dbReference type="PANTHER" id="PTHR33428">
    <property type="entry name" value="CHLOROPHYLLASE-2, CHLOROPLASTIC"/>
    <property type="match status" value="1"/>
</dbReference>
<evidence type="ECO:0000313" key="3">
    <source>
        <dbReference type="Proteomes" id="UP001596337"/>
    </source>
</evidence>
<comment type="caution">
    <text evidence="2">The sequence shown here is derived from an EMBL/GenBank/DDBJ whole genome shotgun (WGS) entry which is preliminary data.</text>
</comment>
<dbReference type="RefSeq" id="WP_345404099.1">
    <property type="nucleotide sequence ID" value="NZ_BAABLA010000117.1"/>
</dbReference>
<sequence length="272" mass="29058">MARKPKALLEELSYPGPHDVLRGNLALVGTPGMVFAPREGLNLPAVAFGHGWLQPVHRYRGLLRHLASWGIVTAAPATQLGPFPSHRIFAANLRDSLDAVAKVRLGQNGISVDPARLGLAGHSTGAGSAVLAAAAERAPEVRAVATIAPAQTVPSASEAAKGLRMPSLHLAAENDLVAPPTGHAKAIAHAWGGPVRLRTIEKSTHLSVTEGFHWTQLLMQGKPHHGTRRLVYALLTAFFLTHLAGKKEYQPLLENDVKRAPIDFEREGADVR</sequence>
<dbReference type="InterPro" id="IPR029058">
    <property type="entry name" value="AB_hydrolase_fold"/>
</dbReference>
<reference evidence="3" key="1">
    <citation type="journal article" date="2019" name="Int. J. Syst. Evol. Microbiol.">
        <title>The Global Catalogue of Microorganisms (GCM) 10K type strain sequencing project: providing services to taxonomists for standard genome sequencing and annotation.</title>
        <authorList>
            <consortium name="The Broad Institute Genomics Platform"/>
            <consortium name="The Broad Institute Genome Sequencing Center for Infectious Disease"/>
            <person name="Wu L."/>
            <person name="Ma J."/>
        </authorList>
    </citation>
    <scope>NUCLEOTIDE SEQUENCE [LARGE SCALE GENOMIC DNA]</scope>
    <source>
        <strain evidence="3">KCTC 32255</strain>
    </source>
</reference>
<dbReference type="Pfam" id="PF12740">
    <property type="entry name" value="PETase"/>
    <property type="match status" value="1"/>
</dbReference>